<dbReference type="InterPro" id="IPR000626">
    <property type="entry name" value="Ubiquitin-like_dom"/>
</dbReference>
<evidence type="ECO:0000313" key="4">
    <source>
        <dbReference type="EMBL" id="CAF0946451.1"/>
    </source>
</evidence>
<dbReference type="GO" id="GO:0070449">
    <property type="term" value="C:elongin complex"/>
    <property type="evidence" value="ECO:0007669"/>
    <property type="project" value="InterPro"/>
</dbReference>
<dbReference type="GO" id="GO:0030891">
    <property type="term" value="C:VCB complex"/>
    <property type="evidence" value="ECO:0007669"/>
    <property type="project" value="InterPro"/>
</dbReference>
<reference evidence="4" key="1">
    <citation type="submission" date="2021-02" db="EMBL/GenBank/DDBJ databases">
        <authorList>
            <person name="Nowell W R."/>
        </authorList>
    </citation>
    <scope>NUCLEOTIDE SEQUENCE</scope>
</reference>
<evidence type="ECO:0000259" key="2">
    <source>
        <dbReference type="PROSITE" id="PS50053"/>
    </source>
</evidence>
<comment type="caution">
    <text evidence="4">The sequence shown here is derived from an EMBL/GenBank/DDBJ whole genome shotgun (WGS) entry which is preliminary data.</text>
</comment>
<dbReference type="Gene3D" id="3.10.20.90">
    <property type="entry name" value="Phosphatidylinositol 3-kinase Catalytic Subunit, Chain A, domain 1"/>
    <property type="match status" value="1"/>
</dbReference>
<gene>
    <name evidence="4" type="ORF">GPM918_LOCUS11000</name>
    <name evidence="3" type="ORF">OVA965_LOCUS10604</name>
    <name evidence="6" type="ORF">SRO942_LOCUS11001</name>
    <name evidence="5" type="ORF">TMI583_LOCUS10603</name>
</gene>
<dbReference type="Proteomes" id="UP000682733">
    <property type="component" value="Unassembled WGS sequence"/>
</dbReference>
<dbReference type="PANTHER" id="PTHR13248:SF4">
    <property type="entry name" value="ELONGIN B"/>
    <property type="match status" value="1"/>
</dbReference>
<dbReference type="Proteomes" id="UP000677228">
    <property type="component" value="Unassembled WGS sequence"/>
</dbReference>
<feature type="domain" description="Ubiquitin-like" evidence="2">
    <location>
        <begin position="11"/>
        <end position="74"/>
    </location>
</feature>
<evidence type="ECO:0000256" key="1">
    <source>
        <dbReference type="SAM" id="MobiDB-lite"/>
    </source>
</evidence>
<dbReference type="InterPro" id="IPR039049">
    <property type="entry name" value="ELOB"/>
</dbReference>
<evidence type="ECO:0000313" key="6">
    <source>
        <dbReference type="EMBL" id="CAF3722585.1"/>
    </source>
</evidence>
<feature type="region of interest" description="Disordered" evidence="1">
    <location>
        <begin position="86"/>
        <end position="124"/>
    </location>
</feature>
<dbReference type="Proteomes" id="UP000663829">
    <property type="component" value="Unassembled WGS sequence"/>
</dbReference>
<dbReference type="GO" id="GO:0006368">
    <property type="term" value="P:transcription elongation by RNA polymerase II"/>
    <property type="evidence" value="ECO:0007669"/>
    <property type="project" value="InterPro"/>
</dbReference>
<dbReference type="SUPFAM" id="SSF54236">
    <property type="entry name" value="Ubiquitin-like"/>
    <property type="match status" value="1"/>
</dbReference>
<accession>A0A814CQ53</accession>
<dbReference type="Proteomes" id="UP000681722">
    <property type="component" value="Unassembled WGS sequence"/>
</dbReference>
<name>A0A814CQ53_9BILA</name>
<evidence type="ECO:0000313" key="5">
    <source>
        <dbReference type="EMBL" id="CAF3698208.1"/>
    </source>
</evidence>
<sequence>MQQPPQSSQDVYLMIRRAKLTIFTDVIETTTVLELKKIIASIIKIDPQDVQLAYNNQSMEDVKRLQECGISSKDARPQTPVQIALSIKKNDSDELDKDDIVPYSSNSSDDIIQPSVVHQQDSRG</sequence>
<dbReference type="Pfam" id="PF00240">
    <property type="entry name" value="ubiquitin"/>
    <property type="match status" value="1"/>
</dbReference>
<protein>
    <recommendedName>
        <fullName evidence="2">Ubiquitin-like domain-containing protein</fullName>
    </recommendedName>
</protein>
<dbReference type="PROSITE" id="PS50053">
    <property type="entry name" value="UBIQUITIN_2"/>
    <property type="match status" value="1"/>
</dbReference>
<evidence type="ECO:0000313" key="3">
    <source>
        <dbReference type="EMBL" id="CAF0920707.1"/>
    </source>
</evidence>
<organism evidence="4 7">
    <name type="scientific">Didymodactylos carnosus</name>
    <dbReference type="NCBI Taxonomy" id="1234261"/>
    <lineage>
        <taxon>Eukaryota</taxon>
        <taxon>Metazoa</taxon>
        <taxon>Spiralia</taxon>
        <taxon>Gnathifera</taxon>
        <taxon>Rotifera</taxon>
        <taxon>Eurotatoria</taxon>
        <taxon>Bdelloidea</taxon>
        <taxon>Philodinida</taxon>
        <taxon>Philodinidae</taxon>
        <taxon>Didymodactylos</taxon>
    </lineage>
</organism>
<keyword evidence="7" id="KW-1185">Reference proteome</keyword>
<dbReference type="EMBL" id="CAJNOQ010002232">
    <property type="protein sequence ID" value="CAF0946451.1"/>
    <property type="molecule type" value="Genomic_DNA"/>
</dbReference>
<dbReference type="EMBL" id="CAJOBC010002232">
    <property type="protein sequence ID" value="CAF3722585.1"/>
    <property type="molecule type" value="Genomic_DNA"/>
</dbReference>
<proteinExistence type="predicted"/>
<dbReference type="EMBL" id="CAJOBA010003952">
    <property type="protein sequence ID" value="CAF3698208.1"/>
    <property type="molecule type" value="Genomic_DNA"/>
</dbReference>
<dbReference type="OrthoDB" id="7537057at2759"/>
<dbReference type="AlphaFoldDB" id="A0A814CQ53"/>
<dbReference type="PANTHER" id="PTHR13248">
    <property type="entry name" value="TRANSCRIPTION ELONGATION FACTOR B POLYPEPTIDE 2"/>
    <property type="match status" value="1"/>
</dbReference>
<evidence type="ECO:0000313" key="7">
    <source>
        <dbReference type="Proteomes" id="UP000663829"/>
    </source>
</evidence>
<dbReference type="InterPro" id="IPR029071">
    <property type="entry name" value="Ubiquitin-like_domsf"/>
</dbReference>
<dbReference type="EMBL" id="CAJNOK010003949">
    <property type="protein sequence ID" value="CAF0920707.1"/>
    <property type="molecule type" value="Genomic_DNA"/>
</dbReference>